<dbReference type="EMBL" id="HBIP01024806">
    <property type="protein sequence ID" value="CAE0499844.1"/>
    <property type="molecule type" value="Transcribed_RNA"/>
</dbReference>
<name>A0A6S8LZ88_DUNTE</name>
<evidence type="ECO:0000256" key="1">
    <source>
        <dbReference type="SAM" id="MobiDB-lite"/>
    </source>
</evidence>
<organism evidence="3">
    <name type="scientific">Dunaliella tertiolecta</name>
    <name type="common">Green alga</name>
    <dbReference type="NCBI Taxonomy" id="3047"/>
    <lineage>
        <taxon>Eukaryota</taxon>
        <taxon>Viridiplantae</taxon>
        <taxon>Chlorophyta</taxon>
        <taxon>core chlorophytes</taxon>
        <taxon>Chlorophyceae</taxon>
        <taxon>CS clade</taxon>
        <taxon>Chlamydomonadales</taxon>
        <taxon>Dunaliellaceae</taxon>
        <taxon>Dunaliella</taxon>
    </lineage>
</organism>
<protein>
    <submittedName>
        <fullName evidence="3">Uncharacterized protein</fullName>
    </submittedName>
</protein>
<evidence type="ECO:0000313" key="2">
    <source>
        <dbReference type="EMBL" id="CAE0499844.1"/>
    </source>
</evidence>
<feature type="region of interest" description="Disordered" evidence="1">
    <location>
        <begin position="48"/>
        <end position="91"/>
    </location>
</feature>
<dbReference type="AlphaFoldDB" id="A0A6S8LZ88"/>
<reference evidence="3" key="1">
    <citation type="submission" date="2021-01" db="EMBL/GenBank/DDBJ databases">
        <authorList>
            <person name="Corre E."/>
            <person name="Pelletier E."/>
            <person name="Niang G."/>
            <person name="Scheremetjew M."/>
            <person name="Finn R."/>
            <person name="Kale V."/>
            <person name="Holt S."/>
            <person name="Cochrane G."/>
            <person name="Meng A."/>
            <person name="Brown T."/>
            <person name="Cohen L."/>
        </authorList>
    </citation>
    <scope>NUCLEOTIDE SEQUENCE</scope>
    <source>
        <strain evidence="3">CCMP1320</strain>
    </source>
</reference>
<gene>
    <name evidence="2" type="ORF">DTER00134_LOCUS14917</name>
    <name evidence="3" type="ORF">DTER00134_LOCUS14919</name>
</gene>
<evidence type="ECO:0000313" key="3">
    <source>
        <dbReference type="EMBL" id="CAE0499846.1"/>
    </source>
</evidence>
<proteinExistence type="predicted"/>
<sequence>MAAPYDVRVVFTNEEDGNDSHNGERSVLAISLLLSARSQYFRSALAWNSQDGDSRPSKRQKMDEDTHTSAGVRDEEDINEPGTERASQEGSHPKVLKLVFEDQEDLRAGKCIVQLIQDLALPPDMRPPCPSGNVTAGLLAKMLRWSDYLGSSECVEACMDSLPKLDQAQLQLNDIIQLMSFPHSIISTPSFSKVEGFCKDMLLRAFSDALGGLVDTQLLQQFCSLPFPAVKLFSFHYKKSAEWEAYKSRKANLAHLLASWVINAQSQGCDGHEPAQVAGLLQCEDMNLLCRLPTEAFTKFKPVCTRYLLGRFGDVHGVIVDPKLLSNFCSLAFHLVVLWAGLDELAVGNENDVAVLLTKWCHGKKLSEDQSKQLSSLLRGSQLSRSFRWFVLPMCGWFKPAFDLQVFDLAFEESKSAGTNVDMRIARRHLAAWNAPPRSGELPAEAQSRSECTVNFPQSCLNGLLTRAEGTSCALVPSEPFYCGGFFWRIQLQLNPSDGLLGAYLGLTGKEDLPAPHVTVMRFRISHLAKDGSLPTLISGGPICIKASANLGTRDMFPGLKFTSPAVFEEVLHGGQLVLKVQVSDIK</sequence>
<feature type="compositionally biased region" description="Basic and acidic residues" evidence="1">
    <location>
        <begin position="52"/>
        <end position="67"/>
    </location>
</feature>
<accession>A0A6S8LZ88</accession>
<dbReference type="EMBL" id="HBIP01024808">
    <property type="protein sequence ID" value="CAE0499846.1"/>
    <property type="molecule type" value="Transcribed_RNA"/>
</dbReference>